<accession>A0AAD1MRI1</accession>
<organism evidence="3 4">
    <name type="scientific">Mycolicibacterium litorale</name>
    <dbReference type="NCBI Taxonomy" id="758802"/>
    <lineage>
        <taxon>Bacteria</taxon>
        <taxon>Bacillati</taxon>
        <taxon>Actinomycetota</taxon>
        <taxon>Actinomycetes</taxon>
        <taxon>Mycobacteriales</taxon>
        <taxon>Mycobacteriaceae</taxon>
        <taxon>Mycolicibacterium</taxon>
    </lineage>
</organism>
<sequence length="481" mass="50405">MSRRQVFGAAALLVAGLAVAACTTTLQGRPVSVFDDPFRVAGMDATDGPTGLRPDAQDPTREVADSDGGDIDALAAAAVSDIEEFWAQAYPETFDGAEFTPVDALVSWDSTDFDGMFCGADTIGLVNAGFCLDDNTIGWDRGELLPALRGANGDMGVAMVLAHEYGHAIEHQARLNKPGTPVLVAEQQADCFAGAYMRWVAEGSSPRFTLSTADGLNGVLSAVIAFRDPLFSEADDLASIDEHGSAFERVSAFQFGFTDGPGSCAAIDLREIGQRRGDLPVLLPEDQTGELPVAEESVRAIVDALNISFRPARPPALEFTAEAAESCPDARPSPPVSYCPATNTLVVDLPELQVMGAPQEDVDTNGPATGDNTAYSVLMSRYLQAVQHEQGLVLDTAEAALRTACLTGVATTALTRDVTTPDGNTIALTAGDLDEAVSGILTNGLAASDVNGDSVPSGFARIDAFRVGVLGDEQRCLARFP</sequence>
<dbReference type="EMBL" id="AP022586">
    <property type="protein sequence ID" value="BBY14835.1"/>
    <property type="molecule type" value="Genomic_DNA"/>
</dbReference>
<dbReference type="RefSeq" id="WP_134059393.1">
    <property type="nucleotide sequence ID" value="NZ_AP022586.1"/>
</dbReference>
<dbReference type="PROSITE" id="PS51257">
    <property type="entry name" value="PROKAR_LIPOPROTEIN"/>
    <property type="match status" value="1"/>
</dbReference>
<reference evidence="3 4" key="1">
    <citation type="journal article" date="2019" name="Emerg. Microbes Infect.">
        <title>Comprehensive subspecies identification of 175 nontuberculous mycobacteria species based on 7547 genomic profiles.</title>
        <authorList>
            <person name="Matsumoto Y."/>
            <person name="Kinjo T."/>
            <person name="Motooka D."/>
            <person name="Nabeya D."/>
            <person name="Jung N."/>
            <person name="Uechi K."/>
            <person name="Horii T."/>
            <person name="Iida T."/>
            <person name="Fujita J."/>
            <person name="Nakamura S."/>
        </authorList>
    </citation>
    <scope>NUCLEOTIDE SEQUENCE [LARGE SCALE GENOMIC DNA]</scope>
    <source>
        <strain evidence="3 4">JCM 17423</strain>
    </source>
</reference>
<dbReference type="AlphaFoldDB" id="A0AAD1MRI1"/>
<keyword evidence="4" id="KW-1185">Reference proteome</keyword>
<gene>
    <name evidence="3" type="ORF">MLIT_04270</name>
</gene>
<feature type="signal peptide" evidence="2">
    <location>
        <begin position="1"/>
        <end position="20"/>
    </location>
</feature>
<evidence type="ECO:0000256" key="1">
    <source>
        <dbReference type="SAM" id="MobiDB-lite"/>
    </source>
</evidence>
<evidence type="ECO:0000313" key="4">
    <source>
        <dbReference type="Proteomes" id="UP000466607"/>
    </source>
</evidence>
<protein>
    <submittedName>
        <fullName evidence="3">Peptidase</fullName>
    </submittedName>
</protein>
<evidence type="ECO:0000256" key="2">
    <source>
        <dbReference type="SAM" id="SignalP"/>
    </source>
</evidence>
<feature type="region of interest" description="Disordered" evidence="1">
    <location>
        <begin position="44"/>
        <end position="67"/>
    </location>
</feature>
<evidence type="ECO:0000313" key="3">
    <source>
        <dbReference type="EMBL" id="BBY14835.1"/>
    </source>
</evidence>
<dbReference type="Proteomes" id="UP000466607">
    <property type="component" value="Chromosome"/>
</dbReference>
<name>A0AAD1MRI1_9MYCO</name>
<feature type="compositionally biased region" description="Basic and acidic residues" evidence="1">
    <location>
        <begin position="55"/>
        <end position="64"/>
    </location>
</feature>
<keyword evidence="2" id="KW-0732">Signal</keyword>
<dbReference type="SUPFAM" id="SSF55486">
    <property type="entry name" value="Metalloproteases ('zincins'), catalytic domain"/>
    <property type="match status" value="1"/>
</dbReference>
<proteinExistence type="predicted"/>
<feature type="chain" id="PRO_5042292484" evidence="2">
    <location>
        <begin position="21"/>
        <end position="481"/>
    </location>
</feature>